<dbReference type="EMBL" id="JAUDEO010000088">
    <property type="protein sequence ID" value="MDM8334696.1"/>
    <property type="molecule type" value="Genomic_DNA"/>
</dbReference>
<evidence type="ECO:0000313" key="1">
    <source>
        <dbReference type="EMBL" id="MDM8334696.1"/>
    </source>
</evidence>
<comment type="caution">
    <text evidence="1">The sequence shown here is derived from an EMBL/GenBank/DDBJ whole genome shotgun (WGS) entry which is preliminary data.</text>
</comment>
<reference evidence="1" key="2">
    <citation type="submission" date="2023-06" db="EMBL/GenBank/DDBJ databases">
        <authorList>
            <person name="Zeman M."/>
            <person name="Kubasova T."/>
            <person name="Jahodarova E."/>
            <person name="Nykrynova M."/>
            <person name="Rychlik I."/>
        </authorList>
    </citation>
    <scope>NUCLEOTIDE SEQUENCE</scope>
    <source>
        <strain evidence="1">105_WCHN</strain>
    </source>
</reference>
<gene>
    <name evidence="1" type="ORF">QUW46_09025</name>
</gene>
<dbReference type="Proteomes" id="UP001529423">
    <property type="component" value="Unassembled WGS sequence"/>
</dbReference>
<organism evidence="1 2">
    <name type="scientific">Limosilactobacillus panis</name>
    <dbReference type="NCBI Taxonomy" id="47493"/>
    <lineage>
        <taxon>Bacteria</taxon>
        <taxon>Bacillati</taxon>
        <taxon>Bacillota</taxon>
        <taxon>Bacilli</taxon>
        <taxon>Lactobacillales</taxon>
        <taxon>Lactobacillaceae</taxon>
        <taxon>Limosilactobacillus</taxon>
    </lineage>
</organism>
<keyword evidence="2" id="KW-1185">Reference proteome</keyword>
<evidence type="ECO:0000313" key="2">
    <source>
        <dbReference type="Proteomes" id="UP001529423"/>
    </source>
</evidence>
<name>A0ABT7VPN8_9LACO</name>
<reference evidence="1" key="1">
    <citation type="submission" date="2023-06" db="EMBL/GenBank/DDBJ databases">
        <title>Identification and characterization of horizontal gene transfer across gut microbiota members of farm animals based on homology search.</title>
        <authorList>
            <person name="Schwarzerova J."/>
            <person name="Nykrynova M."/>
            <person name="Jureckova K."/>
            <person name="Cejkova D."/>
            <person name="Rychlik I."/>
        </authorList>
    </citation>
    <scope>NUCLEOTIDE SEQUENCE</scope>
    <source>
        <strain evidence="1">105_WCHN</strain>
    </source>
</reference>
<sequence>MFYHYYENCFATFVLLRKEQTHIDFTSKASIPDDFATAIKEEFLITIIQARESSLNSQFPPYLSKAQAAKYLGISTQTLTEWMLNPNLHYSKTSLLNQMLELNIAGYGNDVAADALQRPSRETGPWDD</sequence>
<proteinExistence type="predicted"/>
<accession>A0ABT7VPN8</accession>
<evidence type="ECO:0008006" key="3">
    <source>
        <dbReference type="Google" id="ProtNLM"/>
    </source>
</evidence>
<dbReference type="RefSeq" id="WP_289561413.1">
    <property type="nucleotide sequence ID" value="NZ_JAUDEO010000088.1"/>
</dbReference>
<protein>
    <recommendedName>
        <fullName evidence="3">DNA-binding protein</fullName>
    </recommendedName>
</protein>